<dbReference type="InterPro" id="IPR036291">
    <property type="entry name" value="NAD(P)-bd_dom_sf"/>
</dbReference>
<dbReference type="UniPathway" id="UPA00124"/>
<keyword evidence="6 8" id="KW-0560">Oxidoreductase</keyword>
<dbReference type="AlphaFoldDB" id="A0A0H3G4B5"/>
<dbReference type="PANTHER" id="PTHR10491:SF4">
    <property type="entry name" value="METHIONINE ADENOSYLTRANSFERASE 2 SUBUNIT BETA"/>
    <property type="match status" value="1"/>
</dbReference>
<accession>A0A0H3G4B5</accession>
<dbReference type="KEGG" id="zmm:Zmob_1656"/>
<dbReference type="eggNOG" id="COG1091">
    <property type="taxonomic scope" value="Bacteria"/>
</dbReference>
<evidence type="ECO:0000256" key="6">
    <source>
        <dbReference type="RuleBase" id="RU364082"/>
    </source>
</evidence>
<dbReference type="GO" id="GO:0008831">
    <property type="term" value="F:dTDP-4-dehydrorhamnose reductase activity"/>
    <property type="evidence" value="ECO:0007669"/>
    <property type="project" value="UniProtKB-EC"/>
</dbReference>
<keyword evidence="6" id="KW-0521">NADP</keyword>
<dbReference type="PANTHER" id="PTHR10491">
    <property type="entry name" value="DTDP-4-DEHYDRORHAMNOSE REDUCTASE"/>
    <property type="match status" value="1"/>
</dbReference>
<evidence type="ECO:0000313" key="9">
    <source>
        <dbReference type="Proteomes" id="UP000001494"/>
    </source>
</evidence>
<dbReference type="InterPro" id="IPR029903">
    <property type="entry name" value="RmlD-like-bd"/>
</dbReference>
<dbReference type="RefSeq" id="WP_014501193.1">
    <property type="nucleotide sequence ID" value="NC_017262.1"/>
</dbReference>
<dbReference type="Gene3D" id="3.90.25.10">
    <property type="entry name" value="UDP-galactose 4-epimerase, domain 1"/>
    <property type="match status" value="1"/>
</dbReference>
<evidence type="ECO:0000313" key="8">
    <source>
        <dbReference type="EMBL" id="AEH63470.1"/>
    </source>
</evidence>
<dbReference type="CDD" id="cd05254">
    <property type="entry name" value="dTDP_HR_like_SDR_e"/>
    <property type="match status" value="1"/>
</dbReference>
<feature type="domain" description="RmlD-like substrate binding" evidence="7">
    <location>
        <begin position="8"/>
        <end position="292"/>
    </location>
</feature>
<evidence type="ECO:0000259" key="7">
    <source>
        <dbReference type="Pfam" id="PF04321"/>
    </source>
</evidence>
<dbReference type="EMBL" id="CP002850">
    <property type="protein sequence ID" value="AEH63470.1"/>
    <property type="molecule type" value="Genomic_DNA"/>
</dbReference>
<gene>
    <name evidence="8" type="ordered locus">Zmob_1656</name>
</gene>
<dbReference type="SUPFAM" id="SSF51735">
    <property type="entry name" value="NAD(P)-binding Rossmann-fold domains"/>
    <property type="match status" value="1"/>
</dbReference>
<dbReference type="GO" id="GO:0019305">
    <property type="term" value="P:dTDP-rhamnose biosynthetic process"/>
    <property type="evidence" value="ECO:0007669"/>
    <property type="project" value="UniProtKB-UniPathway"/>
</dbReference>
<comment type="pathway">
    <text evidence="1 6">Carbohydrate biosynthesis; dTDP-L-rhamnose biosynthesis.</text>
</comment>
<dbReference type="OrthoDB" id="9803892at2"/>
<reference evidence="8 9" key="1">
    <citation type="journal article" date="2011" name="J. Bacteriol.">
        <title>Genome sequence of the ethanol-producing Zymomonas mobilis subsp. mobilis lectotype strain ATCC 10988.</title>
        <authorList>
            <person name="Pappas K.M."/>
            <person name="Kouvelis V.N."/>
            <person name="Saunders E."/>
            <person name="Brettin T.S."/>
            <person name="Bruce D."/>
            <person name="Detter C."/>
            <person name="Balakireva M."/>
            <person name="Han C.S."/>
            <person name="Savvakis G."/>
            <person name="Kyrpides N.C."/>
            <person name="Typas M.A."/>
        </authorList>
    </citation>
    <scope>NUCLEOTIDE SEQUENCE [LARGE SCALE GENOMIC DNA]</scope>
    <source>
        <strain evidence="9">ATCC 10988 / DSM 424 / CCUG 17860 / LMG 404 / NCIMB 8938 / NRRL B-806 / ZM1</strain>
    </source>
</reference>
<protein>
    <recommendedName>
        <fullName evidence="4 6">dTDP-4-dehydrorhamnose reductase</fullName>
        <ecNumber evidence="3 6">1.1.1.133</ecNumber>
    </recommendedName>
</protein>
<evidence type="ECO:0000256" key="1">
    <source>
        <dbReference type="ARBA" id="ARBA00004781"/>
    </source>
</evidence>
<dbReference type="EC" id="1.1.1.133" evidence="3 6"/>
<evidence type="ECO:0000256" key="5">
    <source>
        <dbReference type="ARBA" id="ARBA00048200"/>
    </source>
</evidence>
<dbReference type="Proteomes" id="UP000001494">
    <property type="component" value="Chromosome"/>
</dbReference>
<sequence>MISNFENSILVIGRNGQLATSLSKLGKESITCIGRPILDFNYLDSILEIIKRHKPRIIINTAAWTAVDLAEKQKKAAMQINYLGAKELAHVCNNIQIPLIHISTDYVYDGKKGSPYIETDPIKPQTVYGRSKAAGELAVLSENPNSIILRTSWVYSSCGENFVCKIINASKKQSSLKVVADQYGNPTNSDDLANAIIHIIPQIFYKSPKKCQGIYNVSGTGSASWYEFAKIILEESKNYGLLLPKLTPIFTSDWPTLAKRPKNSCLDCKKFKDIFGIRLPYWRSSIKKTISEIFNKN</sequence>
<evidence type="ECO:0000256" key="3">
    <source>
        <dbReference type="ARBA" id="ARBA00012929"/>
    </source>
</evidence>
<dbReference type="InterPro" id="IPR005913">
    <property type="entry name" value="dTDP_dehydrorham_reduct"/>
</dbReference>
<dbReference type="HOGENOM" id="CLU_045518_1_0_5"/>
<comment type="cofactor">
    <cofactor evidence="6">
        <name>Mg(2+)</name>
        <dbReference type="ChEBI" id="CHEBI:18420"/>
    </cofactor>
    <text evidence="6">Binds 1 Mg(2+) ion per monomer.</text>
</comment>
<dbReference type="NCBIfam" id="TIGR01214">
    <property type="entry name" value="rmlD"/>
    <property type="match status" value="1"/>
</dbReference>
<name>A0A0H3G4B5_ZYMMA</name>
<proteinExistence type="inferred from homology"/>
<dbReference type="Gene3D" id="3.40.50.720">
    <property type="entry name" value="NAD(P)-binding Rossmann-like Domain"/>
    <property type="match status" value="1"/>
</dbReference>
<evidence type="ECO:0000256" key="2">
    <source>
        <dbReference type="ARBA" id="ARBA00010944"/>
    </source>
</evidence>
<evidence type="ECO:0000256" key="4">
    <source>
        <dbReference type="ARBA" id="ARBA00017099"/>
    </source>
</evidence>
<organism evidence="8 9">
    <name type="scientific">Zymomonas mobilis subsp. mobilis (strain ATCC 10988 / DSM 424 / LMG 404 / NCIMB 8938 / NRRL B-806 / ZM1)</name>
    <dbReference type="NCBI Taxonomy" id="555217"/>
    <lineage>
        <taxon>Bacteria</taxon>
        <taxon>Pseudomonadati</taxon>
        <taxon>Pseudomonadota</taxon>
        <taxon>Alphaproteobacteria</taxon>
        <taxon>Sphingomonadales</taxon>
        <taxon>Zymomonadaceae</taxon>
        <taxon>Zymomonas</taxon>
    </lineage>
</organism>
<comment type="function">
    <text evidence="6">Catalyzes the reduction of dTDP-6-deoxy-L-lyxo-4-hexulose to yield dTDP-L-rhamnose.</text>
</comment>
<comment type="catalytic activity">
    <reaction evidence="5 6">
        <text>dTDP-beta-L-rhamnose + NADP(+) = dTDP-4-dehydro-beta-L-rhamnose + NADPH + H(+)</text>
        <dbReference type="Rhea" id="RHEA:21796"/>
        <dbReference type="ChEBI" id="CHEBI:15378"/>
        <dbReference type="ChEBI" id="CHEBI:57510"/>
        <dbReference type="ChEBI" id="CHEBI:57783"/>
        <dbReference type="ChEBI" id="CHEBI:58349"/>
        <dbReference type="ChEBI" id="CHEBI:62830"/>
        <dbReference type="EC" id="1.1.1.133"/>
    </reaction>
</comment>
<dbReference type="Pfam" id="PF04321">
    <property type="entry name" value="RmlD_sub_bind"/>
    <property type="match status" value="1"/>
</dbReference>
<comment type="similarity">
    <text evidence="2 6">Belongs to the dTDP-4-dehydrorhamnose reductase family.</text>
</comment>